<evidence type="ECO:0000313" key="3">
    <source>
        <dbReference type="EMBL" id="MBW7572025.1"/>
    </source>
</evidence>
<gene>
    <name evidence="3" type="ORF">J5W02_04300</name>
</gene>
<dbReference type="Proteomes" id="UP000719942">
    <property type="component" value="Unassembled WGS sequence"/>
</dbReference>
<keyword evidence="4" id="KW-1185">Reference proteome</keyword>
<evidence type="ECO:0000256" key="2">
    <source>
        <dbReference type="SAM" id="MobiDB-lite"/>
    </source>
</evidence>
<name>A0ABS7DL70_9FIRM</name>
<comment type="similarity">
    <text evidence="1">Belongs to the bactofilin family.</text>
</comment>
<accession>A0ABS7DL70</accession>
<reference evidence="3 4" key="1">
    <citation type="submission" date="2021-03" db="EMBL/GenBank/DDBJ databases">
        <title>Caproiciproducens sp. nov. isolated from feces of cow.</title>
        <authorList>
            <person name="Choi J.-Y."/>
        </authorList>
    </citation>
    <scope>NUCLEOTIDE SEQUENCE [LARGE SCALE GENOMIC DNA]</scope>
    <source>
        <strain evidence="3 4">AGMB10547</strain>
    </source>
</reference>
<proteinExistence type="inferred from homology"/>
<protein>
    <submittedName>
        <fullName evidence="3">Polymer-forming cytoskeletal protein</fullName>
    </submittedName>
</protein>
<dbReference type="Pfam" id="PF04519">
    <property type="entry name" value="Bactofilin"/>
    <property type="match status" value="1"/>
</dbReference>
<evidence type="ECO:0000313" key="4">
    <source>
        <dbReference type="Proteomes" id="UP000719942"/>
    </source>
</evidence>
<sequence length="261" mass="28392">MEAVRGNDNSRFVNILKRIWDGPDYDVAEEVPAIKFGESKMVEFAREENVAEFKLEVKDDEPEEPKFSAPKPIETGRPEFQPLKPDFQPQKPYELPVANDYNSSKQTTVISKGTVITGDIKSEGNLEVYGTVTGGITTSGNIKINGKQIGDIQGSSITLSACTVRGNITATEDMNIDSDSVVIGDVRTKNLTINGRLQGNIQAKNSIVCQSNAIVIGDLKAGTVTVNNGAKLQGKLEIFSGQLGDIRIQDEDRPVRPLPVE</sequence>
<feature type="region of interest" description="Disordered" evidence="2">
    <location>
        <begin position="57"/>
        <end position="84"/>
    </location>
</feature>
<evidence type="ECO:0000256" key="1">
    <source>
        <dbReference type="ARBA" id="ARBA00044755"/>
    </source>
</evidence>
<comment type="caution">
    <text evidence="3">The sequence shown here is derived from an EMBL/GenBank/DDBJ whole genome shotgun (WGS) entry which is preliminary data.</text>
</comment>
<dbReference type="PANTHER" id="PTHR35024">
    <property type="entry name" value="HYPOTHETICAL CYTOSOLIC PROTEIN"/>
    <property type="match status" value="1"/>
</dbReference>
<dbReference type="InterPro" id="IPR007607">
    <property type="entry name" value="BacA/B"/>
</dbReference>
<organism evidence="3 4">
    <name type="scientific">Caproiciproducens faecalis</name>
    <dbReference type="NCBI Taxonomy" id="2820301"/>
    <lineage>
        <taxon>Bacteria</taxon>
        <taxon>Bacillati</taxon>
        <taxon>Bacillota</taxon>
        <taxon>Clostridia</taxon>
        <taxon>Eubacteriales</taxon>
        <taxon>Acutalibacteraceae</taxon>
        <taxon>Caproiciproducens</taxon>
    </lineage>
</organism>
<dbReference type="RefSeq" id="WP_219964387.1">
    <property type="nucleotide sequence ID" value="NZ_JAGFNZ010000001.1"/>
</dbReference>
<dbReference type="EMBL" id="JAGFNZ010000001">
    <property type="protein sequence ID" value="MBW7572025.1"/>
    <property type="molecule type" value="Genomic_DNA"/>
</dbReference>
<dbReference type="PANTHER" id="PTHR35024:SF4">
    <property type="entry name" value="POLYMER-FORMING CYTOSKELETAL PROTEIN"/>
    <property type="match status" value="1"/>
</dbReference>